<keyword evidence="2" id="KW-0238">DNA-binding</keyword>
<dbReference type="PANTHER" id="PTHR30154:SF34">
    <property type="entry name" value="TRANSCRIPTIONAL REGULATOR AZLB"/>
    <property type="match status" value="1"/>
</dbReference>
<dbReference type="InterPro" id="IPR011008">
    <property type="entry name" value="Dimeric_a/b-barrel"/>
</dbReference>
<dbReference type="Pfam" id="PF13412">
    <property type="entry name" value="HTH_24"/>
    <property type="match status" value="1"/>
</dbReference>
<protein>
    <submittedName>
        <fullName evidence="5">Lrp/AsnC family transcriptional regulator</fullName>
    </submittedName>
</protein>
<dbReference type="SUPFAM" id="SSF54909">
    <property type="entry name" value="Dimeric alpha+beta barrel"/>
    <property type="match status" value="1"/>
</dbReference>
<evidence type="ECO:0000256" key="2">
    <source>
        <dbReference type="ARBA" id="ARBA00023125"/>
    </source>
</evidence>
<dbReference type="GO" id="GO:0043200">
    <property type="term" value="P:response to amino acid"/>
    <property type="evidence" value="ECO:0007669"/>
    <property type="project" value="TreeGrafter"/>
</dbReference>
<dbReference type="PANTHER" id="PTHR30154">
    <property type="entry name" value="LEUCINE-RESPONSIVE REGULATORY PROTEIN"/>
    <property type="match status" value="1"/>
</dbReference>
<dbReference type="RefSeq" id="WP_147664865.1">
    <property type="nucleotide sequence ID" value="NZ_CP042905.2"/>
</dbReference>
<name>A0A5B9DF75_9ARCH</name>
<dbReference type="Gene3D" id="3.30.70.920">
    <property type="match status" value="1"/>
</dbReference>
<organism evidence="5 6">
    <name type="scientific">Promethearchaeum syntrophicum</name>
    <dbReference type="NCBI Taxonomy" id="2594042"/>
    <lineage>
        <taxon>Archaea</taxon>
        <taxon>Promethearchaeati</taxon>
        <taxon>Promethearchaeota</taxon>
        <taxon>Promethearchaeia</taxon>
        <taxon>Promethearchaeales</taxon>
        <taxon>Promethearchaeaceae</taxon>
        <taxon>Promethearchaeum</taxon>
    </lineage>
</organism>
<feature type="domain" description="HTH asnC-type" evidence="4">
    <location>
        <begin position="10"/>
        <end position="71"/>
    </location>
</feature>
<keyword evidence="1" id="KW-0805">Transcription regulation</keyword>
<dbReference type="Gene3D" id="1.10.10.10">
    <property type="entry name" value="Winged helix-like DNA-binding domain superfamily/Winged helix DNA-binding domain"/>
    <property type="match status" value="1"/>
</dbReference>
<dbReference type="PRINTS" id="PR00033">
    <property type="entry name" value="HTHASNC"/>
</dbReference>
<dbReference type="InterPro" id="IPR019888">
    <property type="entry name" value="Tscrpt_reg_AsnC-like"/>
</dbReference>
<dbReference type="OrthoDB" id="14434at2157"/>
<dbReference type="InterPro" id="IPR036388">
    <property type="entry name" value="WH-like_DNA-bd_sf"/>
</dbReference>
<dbReference type="InterPro" id="IPR019887">
    <property type="entry name" value="Tscrpt_reg_AsnC/Lrp_C"/>
</dbReference>
<dbReference type="InterPro" id="IPR036390">
    <property type="entry name" value="WH_DNA-bd_sf"/>
</dbReference>
<dbReference type="InterPro" id="IPR000485">
    <property type="entry name" value="AsnC-type_HTH_dom"/>
</dbReference>
<keyword evidence="3" id="KW-0804">Transcription</keyword>
<dbReference type="GO" id="GO:0043565">
    <property type="term" value="F:sequence-specific DNA binding"/>
    <property type="evidence" value="ECO:0007669"/>
    <property type="project" value="InterPro"/>
</dbReference>
<dbReference type="Proteomes" id="UP000321408">
    <property type="component" value="Chromosome"/>
</dbReference>
<keyword evidence="6" id="KW-1185">Reference proteome</keyword>
<dbReference type="SMART" id="SM00344">
    <property type="entry name" value="HTH_ASNC"/>
    <property type="match status" value="1"/>
</dbReference>
<dbReference type="EMBL" id="CP042905">
    <property type="protein sequence ID" value="QEE17989.1"/>
    <property type="molecule type" value="Genomic_DNA"/>
</dbReference>
<evidence type="ECO:0000256" key="3">
    <source>
        <dbReference type="ARBA" id="ARBA00023163"/>
    </source>
</evidence>
<evidence type="ECO:0000313" key="5">
    <source>
        <dbReference type="EMBL" id="QEE17989.1"/>
    </source>
</evidence>
<gene>
    <name evidence="5" type="ORF">DSAG12_03827</name>
</gene>
<evidence type="ECO:0000256" key="1">
    <source>
        <dbReference type="ARBA" id="ARBA00023015"/>
    </source>
</evidence>
<sequence>MEKINNKPHIDLIDRNILTILKGDARTSYRQIADDIGKTEATVRRRVNRLIEENIIRKFTIVLDEKKMDNPTKATIKIQPDLNQIKNITQKLIEINEITDIFRLSGDCGLFIKVELPSLEHLDPLIEDKISQIPGVTVKETCFITKEVKTKY</sequence>
<reference evidence="5 6" key="1">
    <citation type="journal article" date="2020" name="Nature">
        <title>Isolation of an archaeon at the prokaryote-eukaryote interface.</title>
        <authorList>
            <person name="Imachi H."/>
            <person name="Nobu M.K."/>
            <person name="Nakahara N."/>
            <person name="Morono Y."/>
            <person name="Ogawara M."/>
            <person name="Takaki Y."/>
            <person name="Takano Y."/>
            <person name="Uematsu K."/>
            <person name="Ikuta T."/>
            <person name="Ito M."/>
            <person name="Matsui Y."/>
            <person name="Miyazaki M."/>
            <person name="Murata K."/>
            <person name="Saito Y."/>
            <person name="Sakai S."/>
            <person name="Song C."/>
            <person name="Tasumi E."/>
            <person name="Yamanaka Y."/>
            <person name="Yamaguchi T."/>
            <person name="Kamagata Y."/>
            <person name="Tamaki H."/>
            <person name="Takai K."/>
        </authorList>
    </citation>
    <scope>NUCLEOTIDE SEQUENCE [LARGE SCALE GENOMIC DNA]</scope>
    <source>
        <strain evidence="5 6">MK-D1</strain>
    </source>
</reference>
<reference evidence="5 6" key="2">
    <citation type="journal article" date="2024" name="Int. J. Syst. Evol. Microbiol.">
        <title>Promethearchaeum syntrophicum gen. nov., sp. nov., an anaerobic, obligately syntrophic archaeon, the first isolate of the lineage 'Asgard' archaea, and proposal of the new archaeal phylum Promethearchaeota phyl. nov. and kingdom Promethearchaeati regn. nov.</title>
        <authorList>
            <person name="Imachi H."/>
            <person name="Nobu M.K."/>
            <person name="Kato S."/>
            <person name="Takaki Y."/>
            <person name="Miyazaki M."/>
            <person name="Miyata M."/>
            <person name="Ogawara M."/>
            <person name="Saito Y."/>
            <person name="Sakai S."/>
            <person name="Tahara Y.O."/>
            <person name="Takano Y."/>
            <person name="Tasumi E."/>
            <person name="Uematsu K."/>
            <person name="Yoshimura T."/>
            <person name="Itoh T."/>
            <person name="Ohkuma M."/>
            <person name="Takai K."/>
        </authorList>
    </citation>
    <scope>NUCLEOTIDE SEQUENCE [LARGE SCALE GENOMIC DNA]</scope>
    <source>
        <strain evidence="5 6">MK-D1</strain>
    </source>
</reference>
<dbReference type="Pfam" id="PF01037">
    <property type="entry name" value="AsnC_trans_reg"/>
    <property type="match status" value="1"/>
</dbReference>
<dbReference type="SUPFAM" id="SSF46785">
    <property type="entry name" value="Winged helix' DNA-binding domain"/>
    <property type="match status" value="1"/>
</dbReference>
<evidence type="ECO:0000313" key="6">
    <source>
        <dbReference type="Proteomes" id="UP000321408"/>
    </source>
</evidence>
<dbReference type="GeneID" id="41331795"/>
<evidence type="ECO:0000259" key="4">
    <source>
        <dbReference type="PROSITE" id="PS50956"/>
    </source>
</evidence>
<dbReference type="PROSITE" id="PS50956">
    <property type="entry name" value="HTH_ASNC_2"/>
    <property type="match status" value="1"/>
</dbReference>
<dbReference type="AlphaFoldDB" id="A0A5B9DF75"/>
<dbReference type="KEGG" id="psyt:DSAG12_03827"/>
<accession>A0A5B9DF75</accession>
<dbReference type="GO" id="GO:0005829">
    <property type="term" value="C:cytosol"/>
    <property type="evidence" value="ECO:0007669"/>
    <property type="project" value="TreeGrafter"/>
</dbReference>
<proteinExistence type="predicted"/>